<feature type="coiled-coil region" evidence="1">
    <location>
        <begin position="433"/>
        <end position="463"/>
    </location>
</feature>
<dbReference type="AlphaFoldDB" id="A0A5C2RTJ8"/>
<dbReference type="Proteomes" id="UP000313359">
    <property type="component" value="Unassembled WGS sequence"/>
</dbReference>
<evidence type="ECO:0000313" key="4">
    <source>
        <dbReference type="Proteomes" id="UP000313359"/>
    </source>
</evidence>
<feature type="compositionally biased region" description="Basic and acidic residues" evidence="2">
    <location>
        <begin position="160"/>
        <end position="170"/>
    </location>
</feature>
<protein>
    <submittedName>
        <fullName evidence="3">Uncharacterized protein</fullName>
    </submittedName>
</protein>
<evidence type="ECO:0000256" key="2">
    <source>
        <dbReference type="SAM" id="MobiDB-lite"/>
    </source>
</evidence>
<name>A0A5C2RTJ8_9APHY</name>
<gene>
    <name evidence="3" type="ORF">L227DRAFT_567172</name>
</gene>
<evidence type="ECO:0000313" key="3">
    <source>
        <dbReference type="EMBL" id="RPD54684.1"/>
    </source>
</evidence>
<keyword evidence="1" id="KW-0175">Coiled coil</keyword>
<reference evidence="3" key="1">
    <citation type="journal article" date="2018" name="Genome Biol. Evol.">
        <title>Genomics and development of Lentinus tigrinus, a white-rot wood-decaying mushroom with dimorphic fruiting bodies.</title>
        <authorList>
            <person name="Wu B."/>
            <person name="Xu Z."/>
            <person name="Knudson A."/>
            <person name="Carlson A."/>
            <person name="Chen N."/>
            <person name="Kovaka S."/>
            <person name="LaButti K."/>
            <person name="Lipzen A."/>
            <person name="Pennachio C."/>
            <person name="Riley R."/>
            <person name="Schakwitz W."/>
            <person name="Umezawa K."/>
            <person name="Ohm R.A."/>
            <person name="Grigoriev I.V."/>
            <person name="Nagy L.G."/>
            <person name="Gibbons J."/>
            <person name="Hibbett D."/>
        </authorList>
    </citation>
    <scope>NUCLEOTIDE SEQUENCE [LARGE SCALE GENOMIC DNA]</scope>
    <source>
        <strain evidence="3">ALCF2SS1-6</strain>
    </source>
</reference>
<keyword evidence="4" id="KW-1185">Reference proteome</keyword>
<dbReference type="OrthoDB" id="2758349at2759"/>
<proteinExistence type="predicted"/>
<sequence length="521" mass="59186">MYPQAYLWAETPLEVYDNPSQAAHSGLNDNFNFGQLSGEFHPQFLNAPCHPAPPLPPQQWQMPSYDKNVPSLHMAPAQGQLPMRPPQTPPNSIEFVAYQTSDSQPHQLQRFAAPSQHYDQPVAYCFEVEQEPLAEGPATGSKREPVLFQSGKKRPQARVAADDLKGEIQKSRSSQTRSREMWNHSCLSKAQMKKLEDVIKLSSESESELAGSGADGEGEGEDCPGEVESWEFDEVKWGLDQHEKELAVEYLVKSDCYKSLRTKLVQHCITVRIFNSQTYALKWHVLMDSGQMSQSIFKSHVSAEQIRNFWNNNAFKKYKAVQAQLPHTGGGDPDATWIEEGSEVSKQRPLKRTDVMFTLTRQFSAPVLLAFYQSKMFDLIDAVDSAVERNCKYNSADPVSHSKQDCNRDWGSARDRSGSSGEPAFIVQAFEQFAECNKAAQKVEKEKLELARQHKAHKEQEQREKAKMCHYQDQHEAQAAHEVQWKRALEMSNSENAAVRERGFKLMDRIEEEEEEAECAR</sequence>
<dbReference type="EMBL" id="ML122303">
    <property type="protein sequence ID" value="RPD54684.1"/>
    <property type="molecule type" value="Genomic_DNA"/>
</dbReference>
<feature type="region of interest" description="Disordered" evidence="2">
    <location>
        <begin position="150"/>
        <end position="182"/>
    </location>
</feature>
<feature type="compositionally biased region" description="Acidic residues" evidence="2">
    <location>
        <begin position="216"/>
        <end position="225"/>
    </location>
</feature>
<accession>A0A5C2RTJ8</accession>
<feature type="region of interest" description="Disordered" evidence="2">
    <location>
        <begin position="206"/>
        <end position="225"/>
    </location>
</feature>
<evidence type="ECO:0000256" key="1">
    <source>
        <dbReference type="SAM" id="Coils"/>
    </source>
</evidence>
<organism evidence="3 4">
    <name type="scientific">Lentinus tigrinus ALCF2SS1-6</name>
    <dbReference type="NCBI Taxonomy" id="1328759"/>
    <lineage>
        <taxon>Eukaryota</taxon>
        <taxon>Fungi</taxon>
        <taxon>Dikarya</taxon>
        <taxon>Basidiomycota</taxon>
        <taxon>Agaricomycotina</taxon>
        <taxon>Agaricomycetes</taxon>
        <taxon>Polyporales</taxon>
        <taxon>Polyporaceae</taxon>
        <taxon>Lentinus</taxon>
    </lineage>
</organism>